<dbReference type="InterPro" id="IPR021842">
    <property type="entry name" value="DUF3435"/>
</dbReference>
<gene>
    <name evidence="2" type="ORF">BDBG_16450</name>
</gene>
<dbReference type="PANTHER" id="PTHR37535">
    <property type="entry name" value="FLUG DOMAIN PROTEIN"/>
    <property type="match status" value="1"/>
</dbReference>
<dbReference type="GeneID" id="42528567"/>
<dbReference type="AlphaFoldDB" id="A0A179UDZ7"/>
<reference evidence="3" key="1">
    <citation type="journal article" date="2015" name="PLoS Genet.">
        <title>The dynamic genome and transcriptome of the human fungal pathogen Blastomyces and close relative Emmonsia.</title>
        <authorList>
            <person name="Munoz J.F."/>
            <person name="Gauthier G.M."/>
            <person name="Desjardins C.A."/>
            <person name="Gallo J.E."/>
            <person name="Holder J."/>
            <person name="Sullivan T.D."/>
            <person name="Marty A.J."/>
            <person name="Carmen J.C."/>
            <person name="Chen Z."/>
            <person name="Ding L."/>
            <person name="Gujja S."/>
            <person name="Magrini V."/>
            <person name="Misas E."/>
            <person name="Mitreva M."/>
            <person name="Priest M."/>
            <person name="Saif S."/>
            <person name="Whiston E.A."/>
            <person name="Young S."/>
            <person name="Zeng Q."/>
            <person name="Goldman W.E."/>
            <person name="Mardis E.R."/>
            <person name="Taylor J.W."/>
            <person name="McEwen J.G."/>
            <person name="Clay O.K."/>
            <person name="Klein B.S."/>
            <person name="Cuomo C.A."/>
        </authorList>
    </citation>
    <scope>NUCLEOTIDE SEQUENCE [LARGE SCALE GENOMIC DNA]</scope>
    <source>
        <strain evidence="3">SLH14081</strain>
    </source>
</reference>
<protein>
    <submittedName>
        <fullName evidence="2">Uncharacterized protein</fullName>
    </submittedName>
</protein>
<feature type="compositionally biased region" description="Basic and acidic residues" evidence="1">
    <location>
        <begin position="9"/>
        <end position="20"/>
    </location>
</feature>
<dbReference type="RefSeq" id="XP_031576621.1">
    <property type="nucleotide sequence ID" value="XM_031724398.1"/>
</dbReference>
<name>A0A179UDZ7_BLAGS</name>
<dbReference type="OrthoDB" id="4188106at2759"/>
<sequence>MLDMPVFRQPERTGNEYRTSERTPLKASTWSGYLRHLGPVAGLKYRLTQYVWRRSLINAINNRAPSSVRDQVADHETNAVRYYLDTIIRFDLEAAAMELPSNDVVQKAAHGLFLNTDTTALTELTDELKRKITDNSKIRELAEQSKELTQKLRAMRFHSVLAARGKTPLYKKKMKAVSQLNCSKVYLHSKLIK</sequence>
<dbReference type="STRING" id="559298.A0A179UDZ7"/>
<evidence type="ECO:0000313" key="2">
    <source>
        <dbReference type="EMBL" id="OAT05241.1"/>
    </source>
</evidence>
<dbReference type="KEGG" id="bgh:BDBG_16450"/>
<dbReference type="Proteomes" id="UP000002038">
    <property type="component" value="Unassembled WGS sequence"/>
</dbReference>
<evidence type="ECO:0000313" key="3">
    <source>
        <dbReference type="Proteomes" id="UP000002038"/>
    </source>
</evidence>
<dbReference type="EMBL" id="GG657450">
    <property type="protein sequence ID" value="OAT05241.1"/>
    <property type="molecule type" value="Genomic_DNA"/>
</dbReference>
<dbReference type="Pfam" id="PF11917">
    <property type="entry name" value="DUF3435"/>
    <property type="match status" value="1"/>
</dbReference>
<keyword evidence="3" id="KW-1185">Reference proteome</keyword>
<accession>A0A179UDZ7</accession>
<feature type="region of interest" description="Disordered" evidence="1">
    <location>
        <begin position="1"/>
        <end position="20"/>
    </location>
</feature>
<evidence type="ECO:0000256" key="1">
    <source>
        <dbReference type="SAM" id="MobiDB-lite"/>
    </source>
</evidence>
<dbReference type="VEuPathDB" id="FungiDB:BDBG_16450"/>
<proteinExistence type="predicted"/>
<dbReference type="PANTHER" id="PTHR37535:SF3">
    <property type="entry name" value="FLUG DOMAIN-CONTAINING PROTEIN"/>
    <property type="match status" value="1"/>
</dbReference>
<organism evidence="2 3">
    <name type="scientific">Blastomyces gilchristii (strain SLH14081)</name>
    <name type="common">Blastomyces dermatitidis</name>
    <dbReference type="NCBI Taxonomy" id="559298"/>
    <lineage>
        <taxon>Eukaryota</taxon>
        <taxon>Fungi</taxon>
        <taxon>Dikarya</taxon>
        <taxon>Ascomycota</taxon>
        <taxon>Pezizomycotina</taxon>
        <taxon>Eurotiomycetes</taxon>
        <taxon>Eurotiomycetidae</taxon>
        <taxon>Onygenales</taxon>
        <taxon>Ajellomycetaceae</taxon>
        <taxon>Blastomyces</taxon>
    </lineage>
</organism>